<dbReference type="Pfam" id="PF06271">
    <property type="entry name" value="RDD"/>
    <property type="match status" value="1"/>
</dbReference>
<dbReference type="GO" id="GO:0016020">
    <property type="term" value="C:membrane"/>
    <property type="evidence" value="ECO:0007669"/>
    <property type="project" value="UniProtKB-SubCell"/>
</dbReference>
<proteinExistence type="predicted"/>
<evidence type="ECO:0000256" key="2">
    <source>
        <dbReference type="ARBA" id="ARBA00022692"/>
    </source>
</evidence>
<dbReference type="PANTHER" id="PTHR38480:SF1">
    <property type="entry name" value="SLR0254 PROTEIN"/>
    <property type="match status" value="1"/>
</dbReference>
<evidence type="ECO:0000256" key="5">
    <source>
        <dbReference type="SAM" id="Phobius"/>
    </source>
</evidence>
<accession>A0A1B1BGK8</accession>
<keyword evidence="4 5" id="KW-0472">Membrane</keyword>
<dbReference type="EMBL" id="CP016282">
    <property type="protein sequence ID" value="ANP71633.1"/>
    <property type="molecule type" value="Genomic_DNA"/>
</dbReference>
<gene>
    <name evidence="7" type="ORF">PA27867_0666</name>
</gene>
<evidence type="ECO:0000259" key="6">
    <source>
        <dbReference type="Pfam" id="PF06271"/>
    </source>
</evidence>
<dbReference type="PATRIC" id="fig|670052.7.peg.692"/>
<keyword evidence="3 5" id="KW-1133">Transmembrane helix</keyword>
<dbReference type="STRING" id="670052.PA27867_0666"/>
<organism evidence="7 8">
    <name type="scientific">Cryobacterium arcticum</name>
    <dbReference type="NCBI Taxonomy" id="670052"/>
    <lineage>
        <taxon>Bacteria</taxon>
        <taxon>Bacillati</taxon>
        <taxon>Actinomycetota</taxon>
        <taxon>Actinomycetes</taxon>
        <taxon>Micrococcales</taxon>
        <taxon>Microbacteriaceae</taxon>
        <taxon>Cryobacterium</taxon>
    </lineage>
</organism>
<feature type="transmembrane region" description="Helical" evidence="5">
    <location>
        <begin position="124"/>
        <end position="148"/>
    </location>
</feature>
<dbReference type="AlphaFoldDB" id="A0A1B1BGK8"/>
<sequence>MAEPWKAADHGEDSLIEHELVTGEAVALDVRPASVFLRGAGTMIDWVAYVGLFLLMALVVSVVFGDGIDEALAQALAISGLVFSLLIVPMLVETVSHGRSLGRWAIGARIVRDDGGATGLRHSFIRALMGVIEIFLTFGGLAVTCALLNSRSKRLGDLLAGTYSQHERVPRISEPTFVIPPVLESWAATVDVARLPDRLSRRVAQFLRQAHQLSPATRVRLAETLAAEVAPFVSPLPPVPPEYLLIGVAEVRRNREYAGHLLERGRLDTLAPVLTGLPHDFPNR</sequence>
<keyword evidence="8" id="KW-1185">Reference proteome</keyword>
<dbReference type="RefSeq" id="WP_066593163.1">
    <property type="nucleotide sequence ID" value="NZ_CP016282.1"/>
</dbReference>
<protein>
    <submittedName>
        <fullName evidence="7">RDD family protein</fullName>
    </submittedName>
</protein>
<keyword evidence="2 5" id="KW-0812">Transmembrane</keyword>
<reference evidence="7 8" key="1">
    <citation type="submission" date="2016-06" db="EMBL/GenBank/DDBJ databases">
        <title>Genome sequencing of Cryobacterium arcticum PAMC 27867.</title>
        <authorList>
            <person name="Lee J."/>
            <person name="Kim O.-S."/>
        </authorList>
    </citation>
    <scope>NUCLEOTIDE SEQUENCE [LARGE SCALE GENOMIC DNA]</scope>
    <source>
        <strain evidence="7 8">PAMC 27867</strain>
    </source>
</reference>
<evidence type="ECO:0000256" key="3">
    <source>
        <dbReference type="ARBA" id="ARBA00022989"/>
    </source>
</evidence>
<dbReference type="OrthoDB" id="9787732at2"/>
<dbReference type="Proteomes" id="UP000092582">
    <property type="component" value="Chromosome 1"/>
</dbReference>
<dbReference type="InterPro" id="IPR010432">
    <property type="entry name" value="RDD"/>
</dbReference>
<dbReference type="PANTHER" id="PTHR38480">
    <property type="entry name" value="SLR0254 PROTEIN"/>
    <property type="match status" value="1"/>
</dbReference>
<feature type="domain" description="RDD" evidence="6">
    <location>
        <begin position="33"/>
        <end position="161"/>
    </location>
</feature>
<feature type="transmembrane region" description="Helical" evidence="5">
    <location>
        <begin position="71"/>
        <end position="92"/>
    </location>
</feature>
<evidence type="ECO:0000256" key="4">
    <source>
        <dbReference type="ARBA" id="ARBA00023136"/>
    </source>
</evidence>
<evidence type="ECO:0000313" key="7">
    <source>
        <dbReference type="EMBL" id="ANP71633.1"/>
    </source>
</evidence>
<name>A0A1B1BGK8_9MICO</name>
<evidence type="ECO:0000256" key="1">
    <source>
        <dbReference type="ARBA" id="ARBA00004141"/>
    </source>
</evidence>
<dbReference type="KEGG" id="cart:PA27867_0666"/>
<feature type="transmembrane region" description="Helical" evidence="5">
    <location>
        <begin position="46"/>
        <end position="64"/>
    </location>
</feature>
<comment type="subcellular location">
    <subcellularLocation>
        <location evidence="1">Membrane</location>
        <topology evidence="1">Multi-pass membrane protein</topology>
    </subcellularLocation>
</comment>
<evidence type="ECO:0000313" key="8">
    <source>
        <dbReference type="Proteomes" id="UP000092582"/>
    </source>
</evidence>